<evidence type="ECO:0000256" key="2">
    <source>
        <dbReference type="ARBA" id="ARBA00005779"/>
    </source>
</evidence>
<gene>
    <name evidence="8" type="ORF">GCM10020369_73580</name>
</gene>
<comment type="similarity">
    <text evidence="2">Belongs to the UPF0719 family.</text>
</comment>
<protein>
    <submittedName>
        <fullName evidence="8">DUF350 domain-containing protein</fullName>
    </submittedName>
</protein>
<evidence type="ECO:0000313" key="8">
    <source>
        <dbReference type="EMBL" id="GAA3396532.1"/>
    </source>
</evidence>
<keyword evidence="6 7" id="KW-0472">Membrane</keyword>
<feature type="transmembrane region" description="Helical" evidence="7">
    <location>
        <begin position="96"/>
        <end position="117"/>
    </location>
</feature>
<proteinExistence type="inferred from homology"/>
<evidence type="ECO:0000256" key="7">
    <source>
        <dbReference type="SAM" id="Phobius"/>
    </source>
</evidence>
<reference evidence="9" key="1">
    <citation type="journal article" date="2019" name="Int. J. Syst. Evol. Microbiol.">
        <title>The Global Catalogue of Microorganisms (GCM) 10K type strain sequencing project: providing services to taxonomists for standard genome sequencing and annotation.</title>
        <authorList>
            <consortium name="The Broad Institute Genomics Platform"/>
            <consortium name="The Broad Institute Genome Sequencing Center for Infectious Disease"/>
            <person name="Wu L."/>
            <person name="Ma J."/>
        </authorList>
    </citation>
    <scope>NUCLEOTIDE SEQUENCE [LARGE SCALE GENOMIC DNA]</scope>
    <source>
        <strain evidence="9">JCM 9458</strain>
    </source>
</reference>
<evidence type="ECO:0000313" key="9">
    <source>
        <dbReference type="Proteomes" id="UP001501676"/>
    </source>
</evidence>
<evidence type="ECO:0000256" key="3">
    <source>
        <dbReference type="ARBA" id="ARBA00022475"/>
    </source>
</evidence>
<evidence type="ECO:0000256" key="4">
    <source>
        <dbReference type="ARBA" id="ARBA00022692"/>
    </source>
</evidence>
<dbReference type="RefSeq" id="WP_345732919.1">
    <property type="nucleotide sequence ID" value="NZ_BAAAYN010000057.1"/>
</dbReference>
<dbReference type="EMBL" id="BAAAYN010000057">
    <property type="protein sequence ID" value="GAA3396532.1"/>
    <property type="molecule type" value="Genomic_DNA"/>
</dbReference>
<keyword evidence="5 7" id="KW-1133">Transmembrane helix</keyword>
<comment type="caution">
    <text evidence="8">The sequence shown here is derived from an EMBL/GenBank/DDBJ whole genome shotgun (WGS) entry which is preliminary data.</text>
</comment>
<dbReference type="Pfam" id="PF03994">
    <property type="entry name" value="DUF350"/>
    <property type="match status" value="1"/>
</dbReference>
<evidence type="ECO:0000256" key="1">
    <source>
        <dbReference type="ARBA" id="ARBA00004651"/>
    </source>
</evidence>
<sequence>MATEEVVALDSTYWNAVGEGAGSIVAYAALGLVLLLVGYYAIDLATPGKLSVIIRDERNINATVLASCAVFSVALIIVAAIWSSGGRLVEGLISTAIFGLIGIIAQVVAAFVFNILARIDVRRLVHDPSVSPAAVLLGVTNIAIGLVTAMAVV</sequence>
<accession>A0ABP6T9W9</accession>
<keyword evidence="4 7" id="KW-0812">Transmembrane</keyword>
<dbReference type="Proteomes" id="UP001501676">
    <property type="component" value="Unassembled WGS sequence"/>
</dbReference>
<evidence type="ECO:0000256" key="5">
    <source>
        <dbReference type="ARBA" id="ARBA00022989"/>
    </source>
</evidence>
<keyword evidence="3" id="KW-1003">Cell membrane</keyword>
<feature type="transmembrane region" description="Helical" evidence="7">
    <location>
        <begin position="129"/>
        <end position="152"/>
    </location>
</feature>
<organism evidence="8 9">
    <name type="scientific">Cryptosporangium minutisporangium</name>
    <dbReference type="NCBI Taxonomy" id="113569"/>
    <lineage>
        <taxon>Bacteria</taxon>
        <taxon>Bacillati</taxon>
        <taxon>Actinomycetota</taxon>
        <taxon>Actinomycetes</taxon>
        <taxon>Cryptosporangiales</taxon>
        <taxon>Cryptosporangiaceae</taxon>
        <taxon>Cryptosporangium</taxon>
    </lineage>
</organism>
<keyword evidence="9" id="KW-1185">Reference proteome</keyword>
<name>A0ABP6T9W9_9ACTN</name>
<evidence type="ECO:0000256" key="6">
    <source>
        <dbReference type="ARBA" id="ARBA00023136"/>
    </source>
</evidence>
<feature type="transmembrane region" description="Helical" evidence="7">
    <location>
        <begin position="20"/>
        <end position="42"/>
    </location>
</feature>
<comment type="subcellular location">
    <subcellularLocation>
        <location evidence="1">Cell membrane</location>
        <topology evidence="1">Multi-pass membrane protein</topology>
    </subcellularLocation>
</comment>
<dbReference type="InterPro" id="IPR007140">
    <property type="entry name" value="DUF350"/>
</dbReference>
<feature type="transmembrane region" description="Helical" evidence="7">
    <location>
        <begin position="63"/>
        <end position="84"/>
    </location>
</feature>